<name>X1LL67_9ZZZZ</name>
<dbReference type="AlphaFoldDB" id="X1LL67"/>
<organism evidence="1">
    <name type="scientific">marine sediment metagenome</name>
    <dbReference type="NCBI Taxonomy" id="412755"/>
    <lineage>
        <taxon>unclassified sequences</taxon>
        <taxon>metagenomes</taxon>
        <taxon>ecological metagenomes</taxon>
    </lineage>
</organism>
<protein>
    <submittedName>
        <fullName evidence="1">Uncharacterized protein</fullName>
    </submittedName>
</protein>
<accession>X1LL67</accession>
<sequence>MTGWTLDDNWIPVPKDVARKSASMGFSAQEQKVFWFIIEKTLGYEKAKDAQHHSIRVTKWTLAPSFFEKSIGVPQRTVRDALNSFKERKIIYLTKAPFPDRTKKMQGMTTVEINLNTNHWTPKAKKRAIIGWSIKDILNPKPDTRELQSVLDRIEDGSYQYAKGETYELTLPDGTVEEFGEDLYHAIARLNPFHPELETYYQDDSGFEGDKEAKQQWTLGFQLYEKQTLIAEACWNHKDKLIDIAKQGETRYFGILDMVLIKECKYCRENNAGSGK</sequence>
<gene>
    <name evidence="1" type="ORF">S06H3_12259</name>
</gene>
<dbReference type="Gene3D" id="1.10.10.10">
    <property type="entry name" value="Winged helix-like DNA-binding domain superfamily/Winged helix DNA-binding domain"/>
    <property type="match status" value="1"/>
</dbReference>
<evidence type="ECO:0000313" key="1">
    <source>
        <dbReference type="EMBL" id="GAI06571.1"/>
    </source>
</evidence>
<dbReference type="EMBL" id="BARV01006007">
    <property type="protein sequence ID" value="GAI06571.1"/>
    <property type="molecule type" value="Genomic_DNA"/>
</dbReference>
<dbReference type="InterPro" id="IPR036388">
    <property type="entry name" value="WH-like_DNA-bd_sf"/>
</dbReference>
<proteinExistence type="predicted"/>
<reference evidence="1" key="1">
    <citation type="journal article" date="2014" name="Front. Microbiol.">
        <title>High frequency of phylogenetically diverse reductive dehalogenase-homologous genes in deep subseafloor sedimentary metagenomes.</title>
        <authorList>
            <person name="Kawai M."/>
            <person name="Futagami T."/>
            <person name="Toyoda A."/>
            <person name="Takaki Y."/>
            <person name="Nishi S."/>
            <person name="Hori S."/>
            <person name="Arai W."/>
            <person name="Tsubouchi T."/>
            <person name="Morono Y."/>
            <person name="Uchiyama I."/>
            <person name="Ito T."/>
            <person name="Fujiyama A."/>
            <person name="Inagaki F."/>
            <person name="Takami H."/>
        </authorList>
    </citation>
    <scope>NUCLEOTIDE SEQUENCE</scope>
    <source>
        <strain evidence="1">Expedition CK06-06</strain>
    </source>
</reference>
<comment type="caution">
    <text evidence="1">The sequence shown here is derived from an EMBL/GenBank/DDBJ whole genome shotgun (WGS) entry which is preliminary data.</text>
</comment>